<dbReference type="EMBL" id="JABFCS010000001">
    <property type="protein sequence ID" value="NNU44388.1"/>
    <property type="molecule type" value="Genomic_DNA"/>
</dbReference>
<dbReference type="Gene3D" id="3.90.1300.10">
    <property type="entry name" value="Amidase signature (AS) domain"/>
    <property type="match status" value="1"/>
</dbReference>
<dbReference type="InterPro" id="IPR036928">
    <property type="entry name" value="AS_sf"/>
</dbReference>
<dbReference type="Pfam" id="PF01425">
    <property type="entry name" value="Amidase"/>
    <property type="match status" value="1"/>
</dbReference>
<keyword evidence="3" id="KW-1185">Reference proteome</keyword>
<dbReference type="Proteomes" id="UP000552954">
    <property type="component" value="Unassembled WGS sequence"/>
</dbReference>
<dbReference type="AlphaFoldDB" id="A0A849K7R1"/>
<feature type="domain" description="Amidase" evidence="1">
    <location>
        <begin position="27"/>
        <end position="445"/>
    </location>
</feature>
<gene>
    <name evidence="2" type="ORF">HK415_16270</name>
</gene>
<dbReference type="NCBIfam" id="NF005450">
    <property type="entry name" value="PRK07042.1"/>
    <property type="match status" value="1"/>
</dbReference>
<dbReference type="PANTHER" id="PTHR11895">
    <property type="entry name" value="TRANSAMIDASE"/>
    <property type="match status" value="1"/>
</dbReference>
<dbReference type="GO" id="GO:0004040">
    <property type="term" value="F:amidase activity"/>
    <property type="evidence" value="ECO:0007669"/>
    <property type="project" value="UniProtKB-EC"/>
</dbReference>
<evidence type="ECO:0000259" key="1">
    <source>
        <dbReference type="Pfam" id="PF01425"/>
    </source>
</evidence>
<dbReference type="EC" id="3.5.1.4" evidence="2"/>
<organism evidence="2 3">
    <name type="scientific">Ramlibacter montanisoli</name>
    <dbReference type="NCBI Taxonomy" id="2732512"/>
    <lineage>
        <taxon>Bacteria</taxon>
        <taxon>Pseudomonadati</taxon>
        <taxon>Pseudomonadota</taxon>
        <taxon>Betaproteobacteria</taxon>
        <taxon>Burkholderiales</taxon>
        <taxon>Comamonadaceae</taxon>
        <taxon>Ramlibacter</taxon>
    </lineage>
</organism>
<dbReference type="RefSeq" id="WP_171561124.1">
    <property type="nucleotide sequence ID" value="NZ_JABFCS010000001.1"/>
</dbReference>
<dbReference type="PANTHER" id="PTHR11895:SF173">
    <property type="entry name" value="GLUTAMYL-TRNA AMIDOTRANSFERASE SUBUNIT A"/>
    <property type="match status" value="1"/>
</dbReference>
<dbReference type="InterPro" id="IPR000120">
    <property type="entry name" value="Amidase"/>
</dbReference>
<keyword evidence="2" id="KW-0378">Hydrolase</keyword>
<sequence length="474" mass="51362">MPEALHELTAPALVDLYRRREVSPVEVARSVLGHVERWEYYIQALYLLRPDQVMEQARASEARWLKGQPLGLIDGVPVTIKDNIATRGDPMPLGTAATELVPASADAPPAARVREQGGVILAKTTMPDYGMLSSGLSSFHKLARNPWDMTKTPGGSSAGAAAAAAAGYGPLHIGTDIGGSVRLPAGWCGIFTLKPSLGRIPIDPPYIGRAAGPMTRSVADAAVLMDVLSRPDDRDSMSLPHQDIAWSRFDTGTDRLRGLRIGLLLEAGCGLAVEPEVRAAVERAAQAFERAGAVVAPMRPFMTQGMLDGMDWFWRMRSHVDMRSLPADVKARVLPYIQHWADSAAGLTGEAVFRAFHQFHLTRVAAVNACRPFDYVLSPVSPVPAFAAELPSPTNDPMRPLEHIGFTVPFNMSEQPAASINCGYTSTGLPIGLQIAGKRFDDLGVLQVARAWEMIREAQRPWPQPPSEAIHHVD</sequence>
<dbReference type="SUPFAM" id="SSF75304">
    <property type="entry name" value="Amidase signature (AS) enzymes"/>
    <property type="match status" value="1"/>
</dbReference>
<reference evidence="2 3" key="1">
    <citation type="submission" date="2020-05" db="EMBL/GenBank/DDBJ databases">
        <authorList>
            <person name="Khan S.A."/>
            <person name="Jeon C.O."/>
            <person name="Chun B.H."/>
        </authorList>
    </citation>
    <scope>NUCLEOTIDE SEQUENCE [LARGE SCALE GENOMIC DNA]</scope>
    <source>
        <strain evidence="2 3">B156</strain>
    </source>
</reference>
<evidence type="ECO:0000313" key="2">
    <source>
        <dbReference type="EMBL" id="NNU44388.1"/>
    </source>
</evidence>
<accession>A0A849K7R1</accession>
<protein>
    <submittedName>
        <fullName evidence="2">Amidase</fullName>
        <ecNumber evidence="2">3.5.1.4</ecNumber>
    </submittedName>
</protein>
<proteinExistence type="predicted"/>
<evidence type="ECO:0000313" key="3">
    <source>
        <dbReference type="Proteomes" id="UP000552954"/>
    </source>
</evidence>
<reference evidence="2 3" key="2">
    <citation type="submission" date="2020-06" db="EMBL/GenBank/DDBJ databases">
        <title>Ramlibacter rhizophilus sp. nov., isolated from rhizosphere soil of national flower Mugunghwa from South Korea.</title>
        <authorList>
            <person name="Zheng-Fei Y."/>
            <person name="Huan T."/>
        </authorList>
    </citation>
    <scope>NUCLEOTIDE SEQUENCE [LARGE SCALE GENOMIC DNA]</scope>
    <source>
        <strain evidence="2 3">B156</strain>
    </source>
</reference>
<dbReference type="InterPro" id="IPR023631">
    <property type="entry name" value="Amidase_dom"/>
</dbReference>
<comment type="caution">
    <text evidence="2">The sequence shown here is derived from an EMBL/GenBank/DDBJ whole genome shotgun (WGS) entry which is preliminary data.</text>
</comment>
<name>A0A849K7R1_9BURK</name>